<comment type="catalytic activity">
    <reaction evidence="8">
        <text>(2S)-2-[5-amino-1-(5-phospho-beta-D-ribosyl)imidazole-4-carboxamido]succinate = 5-amino-1-(5-phospho-beta-D-ribosyl)imidazole-4-carboxamide + fumarate</text>
        <dbReference type="Rhea" id="RHEA:23920"/>
        <dbReference type="ChEBI" id="CHEBI:29806"/>
        <dbReference type="ChEBI" id="CHEBI:58443"/>
        <dbReference type="ChEBI" id="CHEBI:58475"/>
        <dbReference type="EC" id="4.3.2.2"/>
    </reaction>
    <physiologicalReaction direction="left-to-right" evidence="8">
        <dbReference type="Rhea" id="RHEA:23921"/>
    </physiologicalReaction>
</comment>
<dbReference type="Pfam" id="PF00206">
    <property type="entry name" value="Lyase_1"/>
    <property type="match status" value="1"/>
</dbReference>
<dbReference type="InterPro" id="IPR000362">
    <property type="entry name" value="Fumarate_lyase_fam"/>
</dbReference>
<sequence length="437" mass="49985">MISRYTLPRMGKIWKEEEKFALWLKIEIHVCEAWAELGEIPRDALIRIKERANFDIERIKEIEKEVKHDVVAFLTNLAESIGPEARYVHFGLTSSDILDTTLALQMKRAGEIITEDLERLAELLKKKAAQYKDIPMMGRTHGIHAEPITLGLKFALWFEETNRNLERMRQATEQIACGKISGAVGTYAYLNPRVEEYVCQKLGLIPAPVSSQIISRDRHAQYLSTLALIASSLDKFALEIRLLQRTETRELEEPFTKGQKGSSAMPHKRNPVLSERICGLARLVRSNAGAALENIPLWGERDISHSSVERAIIPDSTILVDYMLEKFIQILDALSVYEENMKANLEMTGGLVFSEGILLKLVKKGVSREDAYRMVQRNAMRTWQENRDFQELVRKDSEIAKYLDEEEIKSIFSLKHHLRWGDKILKRLGISPGGNKE</sequence>
<keyword evidence="6 12" id="KW-0658">Purine biosynthesis</keyword>
<proteinExistence type="inferred from homology"/>
<organism evidence="14 15">
    <name type="scientific">Aerophobetes bacterium</name>
    <dbReference type="NCBI Taxonomy" id="2030807"/>
    <lineage>
        <taxon>Bacteria</taxon>
        <taxon>Candidatus Aerophobota</taxon>
    </lineage>
</organism>
<evidence type="ECO:0000256" key="5">
    <source>
        <dbReference type="ARBA" id="ARBA00017058"/>
    </source>
</evidence>
<comment type="catalytic activity">
    <reaction evidence="10">
        <text>N(6)-(1,2-dicarboxyethyl)-AMP = fumarate + AMP</text>
        <dbReference type="Rhea" id="RHEA:16853"/>
        <dbReference type="ChEBI" id="CHEBI:29806"/>
        <dbReference type="ChEBI" id="CHEBI:57567"/>
        <dbReference type="ChEBI" id="CHEBI:456215"/>
        <dbReference type="EC" id="4.3.2.2"/>
    </reaction>
    <physiologicalReaction direction="left-to-right" evidence="10">
        <dbReference type="Rhea" id="RHEA:16854"/>
    </physiologicalReaction>
</comment>
<dbReference type="PANTHER" id="PTHR43172:SF1">
    <property type="entry name" value="ADENYLOSUCCINATE LYASE"/>
    <property type="match status" value="1"/>
</dbReference>
<evidence type="ECO:0000256" key="12">
    <source>
        <dbReference type="RuleBase" id="RU361172"/>
    </source>
</evidence>
<accession>A0A523TKF8</accession>
<dbReference type="GO" id="GO:0004018">
    <property type="term" value="F:N6-(1,2-dicarboxyethyl)AMP AMP-lyase (fumarate-forming) activity"/>
    <property type="evidence" value="ECO:0007669"/>
    <property type="project" value="UniProtKB-UniRule"/>
</dbReference>
<evidence type="ECO:0000256" key="2">
    <source>
        <dbReference type="ARBA" id="ARBA00004734"/>
    </source>
</evidence>
<evidence type="ECO:0000256" key="4">
    <source>
        <dbReference type="ARBA" id="ARBA00012339"/>
    </source>
</evidence>
<dbReference type="InterPro" id="IPR008948">
    <property type="entry name" value="L-Aspartase-like"/>
</dbReference>
<evidence type="ECO:0000256" key="8">
    <source>
        <dbReference type="ARBA" id="ARBA00024477"/>
    </source>
</evidence>
<dbReference type="FunFam" id="1.10.40.30:FF:000007">
    <property type="entry name" value="Adenylosuccinate lyase"/>
    <property type="match status" value="1"/>
</dbReference>
<evidence type="ECO:0000256" key="1">
    <source>
        <dbReference type="ARBA" id="ARBA00004706"/>
    </source>
</evidence>
<dbReference type="GO" id="GO:0044208">
    <property type="term" value="P:'de novo' AMP biosynthetic process"/>
    <property type="evidence" value="ECO:0007669"/>
    <property type="project" value="UniProtKB-UniPathway"/>
</dbReference>
<dbReference type="PRINTS" id="PR00149">
    <property type="entry name" value="FUMRATELYASE"/>
</dbReference>
<dbReference type="PRINTS" id="PR00145">
    <property type="entry name" value="ARGSUCLYASE"/>
</dbReference>
<dbReference type="NCBIfam" id="TIGR00928">
    <property type="entry name" value="purB"/>
    <property type="match status" value="1"/>
</dbReference>
<dbReference type="SUPFAM" id="SSF48557">
    <property type="entry name" value="L-aspartase-like"/>
    <property type="match status" value="1"/>
</dbReference>
<dbReference type="Gene3D" id="1.20.200.10">
    <property type="entry name" value="Fumarase/aspartase (Central domain)"/>
    <property type="match status" value="1"/>
</dbReference>
<dbReference type="UniPathway" id="UPA00074">
    <property type="reaction ID" value="UER00132"/>
</dbReference>
<evidence type="ECO:0000256" key="9">
    <source>
        <dbReference type="ARBA" id="ARBA00030717"/>
    </source>
</evidence>
<evidence type="ECO:0000259" key="13">
    <source>
        <dbReference type="SMART" id="SM00998"/>
    </source>
</evidence>
<comment type="similarity">
    <text evidence="3 12">Belongs to the lyase 1 family. Adenylosuccinate lyase subfamily.</text>
</comment>
<dbReference type="FunFam" id="1.20.200.10:FF:000008">
    <property type="entry name" value="Adenylosuccinate lyase"/>
    <property type="match status" value="1"/>
</dbReference>
<dbReference type="PANTHER" id="PTHR43172">
    <property type="entry name" value="ADENYLOSUCCINATE LYASE"/>
    <property type="match status" value="1"/>
</dbReference>
<dbReference type="Pfam" id="PF10397">
    <property type="entry name" value="ADSL_C"/>
    <property type="match status" value="1"/>
</dbReference>
<dbReference type="InterPro" id="IPR022761">
    <property type="entry name" value="Fumarate_lyase_N"/>
</dbReference>
<dbReference type="GO" id="GO:0006189">
    <property type="term" value="P:'de novo' IMP biosynthetic process"/>
    <property type="evidence" value="ECO:0007669"/>
    <property type="project" value="UniProtKB-UniPathway"/>
</dbReference>
<dbReference type="InterPro" id="IPR004769">
    <property type="entry name" value="Pur_lyase"/>
</dbReference>
<dbReference type="EMBL" id="SOJT01000019">
    <property type="protein sequence ID" value="TET30790.1"/>
    <property type="molecule type" value="Genomic_DNA"/>
</dbReference>
<dbReference type="SMART" id="SM00998">
    <property type="entry name" value="ADSL_C"/>
    <property type="match status" value="1"/>
</dbReference>
<dbReference type="InterPro" id="IPR019468">
    <property type="entry name" value="AdenyloSucc_lyase_C"/>
</dbReference>
<dbReference type="PROSITE" id="PS00163">
    <property type="entry name" value="FUMARATE_LYASES"/>
    <property type="match status" value="1"/>
</dbReference>
<gene>
    <name evidence="14" type="ORF">E3J68_00330</name>
</gene>
<dbReference type="AlphaFoldDB" id="A0A523TKF8"/>
<evidence type="ECO:0000313" key="15">
    <source>
        <dbReference type="Proteomes" id="UP000316517"/>
    </source>
</evidence>
<dbReference type="Gene3D" id="1.10.275.10">
    <property type="entry name" value="Fumarase/aspartase (N-terminal domain)"/>
    <property type="match status" value="1"/>
</dbReference>
<evidence type="ECO:0000256" key="6">
    <source>
        <dbReference type="ARBA" id="ARBA00022755"/>
    </source>
</evidence>
<protein>
    <recommendedName>
        <fullName evidence="5 11">Adenylosuccinate lyase</fullName>
        <shortName evidence="12">ASL</shortName>
        <ecNumber evidence="4 11">4.3.2.2</ecNumber>
    </recommendedName>
    <alternativeName>
        <fullName evidence="9 12">Adenylosuccinase</fullName>
    </alternativeName>
</protein>
<evidence type="ECO:0000313" key="14">
    <source>
        <dbReference type="EMBL" id="TET30790.1"/>
    </source>
</evidence>
<comment type="pathway">
    <text evidence="2 12">Purine metabolism; AMP biosynthesis via de novo pathway; AMP from IMP: step 2/2.</text>
</comment>
<evidence type="ECO:0000256" key="3">
    <source>
        <dbReference type="ARBA" id="ARBA00008273"/>
    </source>
</evidence>
<name>A0A523TKF8_UNCAE</name>
<evidence type="ECO:0000256" key="7">
    <source>
        <dbReference type="ARBA" id="ARBA00023239"/>
    </source>
</evidence>
<reference evidence="14 15" key="1">
    <citation type="submission" date="2019-03" db="EMBL/GenBank/DDBJ databases">
        <title>Metabolic potential of uncultured bacteria and archaea associated with petroleum seepage in deep-sea sediments.</title>
        <authorList>
            <person name="Dong X."/>
            <person name="Hubert C."/>
        </authorList>
    </citation>
    <scope>NUCLEOTIDE SEQUENCE [LARGE SCALE GENOMIC DNA]</scope>
    <source>
        <strain evidence="14">E44_bin3</strain>
    </source>
</reference>
<dbReference type="GO" id="GO:0005829">
    <property type="term" value="C:cytosol"/>
    <property type="evidence" value="ECO:0007669"/>
    <property type="project" value="TreeGrafter"/>
</dbReference>
<dbReference type="CDD" id="cd01360">
    <property type="entry name" value="Adenylsuccinate_lyase_1"/>
    <property type="match status" value="1"/>
</dbReference>
<dbReference type="EC" id="4.3.2.2" evidence="4 11"/>
<comment type="caution">
    <text evidence="14">The sequence shown here is derived from an EMBL/GenBank/DDBJ whole genome shotgun (WGS) entry which is preliminary data.</text>
</comment>
<dbReference type="Proteomes" id="UP000316517">
    <property type="component" value="Unassembled WGS sequence"/>
</dbReference>
<dbReference type="InterPro" id="IPR020557">
    <property type="entry name" value="Fumarate_lyase_CS"/>
</dbReference>
<dbReference type="Gene3D" id="1.10.40.30">
    <property type="entry name" value="Fumarase/aspartase (C-terminal domain)"/>
    <property type="match status" value="1"/>
</dbReference>
<feature type="domain" description="Adenylosuccinate lyase C-terminal" evidence="13">
    <location>
        <begin position="349"/>
        <end position="429"/>
    </location>
</feature>
<dbReference type="UniPathway" id="UPA00075">
    <property type="reaction ID" value="UER00336"/>
</dbReference>
<evidence type="ECO:0000256" key="10">
    <source>
        <dbReference type="ARBA" id="ARBA00049115"/>
    </source>
</evidence>
<evidence type="ECO:0000256" key="11">
    <source>
        <dbReference type="NCBIfam" id="TIGR00928"/>
    </source>
</evidence>
<dbReference type="FunFam" id="1.10.275.10:FF:000006">
    <property type="entry name" value="Adenylosuccinate lyase"/>
    <property type="match status" value="1"/>
</dbReference>
<dbReference type="InterPro" id="IPR024083">
    <property type="entry name" value="Fumarase/histidase_N"/>
</dbReference>
<dbReference type="GO" id="GO:0070626">
    <property type="term" value="F:(S)-2-(5-amino-1-(5-phospho-D-ribosyl)imidazole-4-carboxamido) succinate lyase (fumarate-forming) activity"/>
    <property type="evidence" value="ECO:0007669"/>
    <property type="project" value="TreeGrafter"/>
</dbReference>
<comment type="pathway">
    <text evidence="1 12">Purine metabolism; IMP biosynthesis via de novo pathway; 5-amino-1-(5-phospho-D-ribosyl)imidazole-4-carboxamide from 5-amino-1-(5-phospho-D-ribosyl)imidazole-4-carboxylate: step 2/2.</text>
</comment>
<keyword evidence="7 12" id="KW-0456">Lyase</keyword>